<protein>
    <recommendedName>
        <fullName evidence="7">Leucine-rich repeat-containing N-terminal plant-type domain-containing protein</fullName>
    </recommendedName>
</protein>
<dbReference type="PRINTS" id="PR00019">
    <property type="entry name" value="LEURICHRPT"/>
</dbReference>
<dbReference type="PANTHER" id="PTHR48065">
    <property type="entry name" value="OS10G0469600 PROTEIN"/>
    <property type="match status" value="1"/>
</dbReference>
<dbReference type="InterPro" id="IPR032675">
    <property type="entry name" value="LRR_dom_sf"/>
</dbReference>
<evidence type="ECO:0000259" key="7">
    <source>
        <dbReference type="Pfam" id="PF08263"/>
    </source>
</evidence>
<dbReference type="SMART" id="SM00369">
    <property type="entry name" value="LRR_TYP"/>
    <property type="match status" value="3"/>
</dbReference>
<evidence type="ECO:0000256" key="4">
    <source>
        <dbReference type="ARBA" id="ARBA00022989"/>
    </source>
</evidence>
<keyword evidence="2" id="KW-0812">Transmembrane</keyword>
<keyword evidence="3" id="KW-0677">Repeat</keyword>
<dbReference type="Pfam" id="PF00560">
    <property type="entry name" value="LRR_1"/>
    <property type="match status" value="1"/>
</dbReference>
<proteinExistence type="predicted"/>
<keyword evidence="6" id="KW-0732">Signal</keyword>
<evidence type="ECO:0000256" key="3">
    <source>
        <dbReference type="ARBA" id="ARBA00022737"/>
    </source>
</evidence>
<dbReference type="Proteomes" id="UP001314170">
    <property type="component" value="Unassembled WGS sequence"/>
</dbReference>
<keyword evidence="4" id="KW-1133">Transmembrane helix</keyword>
<dbReference type="Gene3D" id="3.80.10.10">
    <property type="entry name" value="Ribonuclease Inhibitor"/>
    <property type="match status" value="1"/>
</dbReference>
<comment type="caution">
    <text evidence="8">The sequence shown here is derived from an EMBL/GenBank/DDBJ whole genome shotgun (WGS) entry which is preliminary data.</text>
</comment>
<gene>
    <name evidence="8" type="ORF">DCAF_LOCUS15834</name>
</gene>
<evidence type="ECO:0000313" key="8">
    <source>
        <dbReference type="EMBL" id="CAK7340748.1"/>
    </source>
</evidence>
<keyword evidence="1" id="KW-0433">Leucine-rich repeat</keyword>
<keyword evidence="9" id="KW-1185">Reference proteome</keyword>
<dbReference type="PROSITE" id="PS51450">
    <property type="entry name" value="LRR"/>
    <property type="match status" value="1"/>
</dbReference>
<evidence type="ECO:0000313" key="9">
    <source>
        <dbReference type="Proteomes" id="UP001314170"/>
    </source>
</evidence>
<reference evidence="8 9" key="1">
    <citation type="submission" date="2024-01" db="EMBL/GenBank/DDBJ databases">
        <authorList>
            <person name="Waweru B."/>
        </authorList>
    </citation>
    <scope>NUCLEOTIDE SEQUENCE [LARGE SCALE GENOMIC DNA]</scope>
</reference>
<keyword evidence="5" id="KW-0472">Membrane</keyword>
<dbReference type="EMBL" id="CAWUPB010001160">
    <property type="protein sequence ID" value="CAK7340748.1"/>
    <property type="molecule type" value="Genomic_DNA"/>
</dbReference>
<evidence type="ECO:0000256" key="2">
    <source>
        <dbReference type="ARBA" id="ARBA00022692"/>
    </source>
</evidence>
<feature type="chain" id="PRO_5043909274" description="Leucine-rich repeat-containing N-terminal plant-type domain-containing protein" evidence="6">
    <location>
        <begin position="19"/>
        <end position="236"/>
    </location>
</feature>
<sequence length="236" mass="26816">MWVRMLVMLALVNEWCHCCLEEERIGLLEIKVWINDPNPNILSDWVDNKKDTDCCKWHGVKCDSTTKRVVELSLEDTKNDYWRYEDLYLNASLFLPFIELRSLNLTRVGLFCCFKNQGFEILSSKLRKLETLNLDFNQFNDSILLSLGQLSSLKSLNLADNWLTGSTSINGFEVLVSGLRKLEELDLSGNTLSDNILSFLHELSSLKILDLSYNNLTTISSGINGKVASPISNGLL</sequence>
<dbReference type="PANTHER" id="PTHR48065:SF75">
    <property type="entry name" value="LEUCINE-RICH REPEAT-CONTAINING N-TERMINAL PLANT-TYPE DOMAIN-CONTAINING PROTEIN"/>
    <property type="match status" value="1"/>
</dbReference>
<dbReference type="Pfam" id="PF08263">
    <property type="entry name" value="LRRNT_2"/>
    <property type="match status" value="1"/>
</dbReference>
<evidence type="ECO:0000256" key="6">
    <source>
        <dbReference type="SAM" id="SignalP"/>
    </source>
</evidence>
<evidence type="ECO:0000256" key="5">
    <source>
        <dbReference type="ARBA" id="ARBA00023136"/>
    </source>
</evidence>
<dbReference type="InterPro" id="IPR003591">
    <property type="entry name" value="Leu-rich_rpt_typical-subtyp"/>
</dbReference>
<organism evidence="8 9">
    <name type="scientific">Dovyalis caffra</name>
    <dbReference type="NCBI Taxonomy" id="77055"/>
    <lineage>
        <taxon>Eukaryota</taxon>
        <taxon>Viridiplantae</taxon>
        <taxon>Streptophyta</taxon>
        <taxon>Embryophyta</taxon>
        <taxon>Tracheophyta</taxon>
        <taxon>Spermatophyta</taxon>
        <taxon>Magnoliopsida</taxon>
        <taxon>eudicotyledons</taxon>
        <taxon>Gunneridae</taxon>
        <taxon>Pentapetalae</taxon>
        <taxon>rosids</taxon>
        <taxon>fabids</taxon>
        <taxon>Malpighiales</taxon>
        <taxon>Salicaceae</taxon>
        <taxon>Flacourtieae</taxon>
        <taxon>Dovyalis</taxon>
    </lineage>
</organism>
<dbReference type="InterPro" id="IPR013210">
    <property type="entry name" value="LRR_N_plant-typ"/>
</dbReference>
<dbReference type="Pfam" id="PF13516">
    <property type="entry name" value="LRR_6"/>
    <property type="match status" value="3"/>
</dbReference>
<dbReference type="AlphaFoldDB" id="A0AAV1RYS4"/>
<dbReference type="SUPFAM" id="SSF52058">
    <property type="entry name" value="L domain-like"/>
    <property type="match status" value="1"/>
</dbReference>
<evidence type="ECO:0000256" key="1">
    <source>
        <dbReference type="ARBA" id="ARBA00022614"/>
    </source>
</evidence>
<feature type="signal peptide" evidence="6">
    <location>
        <begin position="1"/>
        <end position="18"/>
    </location>
</feature>
<dbReference type="InterPro" id="IPR001611">
    <property type="entry name" value="Leu-rich_rpt"/>
</dbReference>
<feature type="domain" description="Leucine-rich repeat-containing N-terminal plant-type" evidence="7">
    <location>
        <begin position="21"/>
        <end position="63"/>
    </location>
</feature>
<accession>A0AAV1RYS4</accession>
<name>A0AAV1RYS4_9ROSI</name>